<reference evidence="1 2" key="1">
    <citation type="journal article" date="2014" name="Nature">
        <title>The genome of Eucalyptus grandis.</title>
        <authorList>
            <person name="Myburg A.A."/>
            <person name="Grattapaglia D."/>
            <person name="Tuskan G.A."/>
            <person name="Hellsten U."/>
            <person name="Hayes R.D."/>
            <person name="Grimwood J."/>
            <person name="Jenkins J."/>
            <person name="Lindquist E."/>
            <person name="Tice H."/>
            <person name="Bauer D."/>
            <person name="Goodstein D.M."/>
            <person name="Dubchak I."/>
            <person name="Poliakov A."/>
            <person name="Mizrachi E."/>
            <person name="Kullan A.R."/>
            <person name="Hussey S.G."/>
            <person name="Pinard D."/>
            <person name="van der Merwe K."/>
            <person name="Singh P."/>
            <person name="van Jaarsveld I."/>
            <person name="Silva-Junior O.B."/>
            <person name="Togawa R.C."/>
            <person name="Pappas M.R."/>
            <person name="Faria D.A."/>
            <person name="Sansaloni C.P."/>
            <person name="Petroli C.D."/>
            <person name="Yang X."/>
            <person name="Ranjan P."/>
            <person name="Tschaplinski T.J."/>
            <person name="Ye C.Y."/>
            <person name="Li T."/>
            <person name="Sterck L."/>
            <person name="Vanneste K."/>
            <person name="Murat F."/>
            <person name="Soler M."/>
            <person name="Clemente H.S."/>
            <person name="Saidi N."/>
            <person name="Cassan-Wang H."/>
            <person name="Dunand C."/>
            <person name="Hefer C.A."/>
            <person name="Bornberg-Bauer E."/>
            <person name="Kersting A.R."/>
            <person name="Vining K."/>
            <person name="Amarasinghe V."/>
            <person name="Ranik M."/>
            <person name="Naithani S."/>
            <person name="Elser J."/>
            <person name="Boyd A.E."/>
            <person name="Liston A."/>
            <person name="Spatafora J.W."/>
            <person name="Dharmwardhana P."/>
            <person name="Raja R."/>
            <person name="Sullivan C."/>
            <person name="Romanel E."/>
            <person name="Alves-Ferreira M."/>
            <person name="Kulheim C."/>
            <person name="Foley W."/>
            <person name="Carocha V."/>
            <person name="Paiva J."/>
            <person name="Kudrna D."/>
            <person name="Brommonschenkel S.H."/>
            <person name="Pasquali G."/>
            <person name="Byrne M."/>
            <person name="Rigault P."/>
            <person name="Tibbits J."/>
            <person name="Spokevicius A."/>
            <person name="Jones R.C."/>
            <person name="Steane D.A."/>
            <person name="Vaillancourt R.E."/>
            <person name="Potts B.M."/>
            <person name="Joubert F."/>
            <person name="Barry K."/>
            <person name="Pappas G.J."/>
            <person name="Strauss S.H."/>
            <person name="Jaiswal P."/>
            <person name="Grima-Pettenati J."/>
            <person name="Salse J."/>
            <person name="Van de Peer Y."/>
            <person name="Rokhsar D.S."/>
            <person name="Schmutz J."/>
        </authorList>
    </citation>
    <scope>NUCLEOTIDE SEQUENCE [LARGE SCALE GENOMIC DNA]</scope>
    <source>
        <strain evidence="2">cv. BRASUZ1</strain>
        <tissue evidence="1">Leaf extractions</tissue>
    </source>
</reference>
<name>A0ACC3LDX2_EUCGR</name>
<gene>
    <name evidence="1" type="ORF">EUGRSUZ_C01558</name>
</gene>
<keyword evidence="2" id="KW-1185">Reference proteome</keyword>
<evidence type="ECO:0000313" key="1">
    <source>
        <dbReference type="EMBL" id="KAK3436970.1"/>
    </source>
</evidence>
<protein>
    <submittedName>
        <fullName evidence="1">Uncharacterized protein</fullName>
    </submittedName>
</protein>
<dbReference type="EMBL" id="CM064437">
    <property type="protein sequence ID" value="KAK3436970.1"/>
    <property type="molecule type" value="Genomic_DNA"/>
</dbReference>
<dbReference type="Proteomes" id="UP000030711">
    <property type="component" value="Chromosome 3"/>
</dbReference>
<sequence>MDDNLTGPKSEYQLPGKIAKKLCAHQVDGLKWLWSLHCAGKGGILGDDMGLEILRHHFVCRYYGTCPKARQDRLQYVLQEKGILLTTYDIVRNNSKSLRELDEDSITWDYMILDEGHIIKNPSTQRAKSLLEIPAAHRIVVSGTPIQNNLRDLWALFNFCCPELLGDNKVFKEKYENPILRGNEKKASDEEKRFGSDVAKELRECIQPFFLRRLKSEVFLEDDGEVAKLSKKSELIVWLRLTDCQQRFYKVFLNSAMVLSSFYRSPLPLLTNLKKICDHPLLLTKGDAEDVLEGMAEKLVMHIADGERDKFQETRDGISCKISFTMSLLDNLIRDGHSVLIFSQTRKMLDLIQDSLLSRGHEYLRLMNFQKGTGAPIFLLTSQVGGQGLTLTRADRVIVVDPAWNPSLMLLLAYSLEGKIFKGGLFKTATEHKEQIRYFSKRDLKEIFSLPTEGFDISPTQQQLNKEHDHQVKMDESLRSHIEFLNTLGIAGVSHHSLLYSKTAPVQDADEEMEGR</sequence>
<proteinExistence type="predicted"/>
<accession>A0ACC3LDX2</accession>
<evidence type="ECO:0000313" key="2">
    <source>
        <dbReference type="Proteomes" id="UP000030711"/>
    </source>
</evidence>
<comment type="caution">
    <text evidence="1">The sequence shown here is derived from an EMBL/GenBank/DDBJ whole genome shotgun (WGS) entry which is preliminary data.</text>
</comment>
<organism evidence="1 2">
    <name type="scientific">Eucalyptus grandis</name>
    <name type="common">Flooded gum</name>
    <dbReference type="NCBI Taxonomy" id="71139"/>
    <lineage>
        <taxon>Eukaryota</taxon>
        <taxon>Viridiplantae</taxon>
        <taxon>Streptophyta</taxon>
        <taxon>Embryophyta</taxon>
        <taxon>Tracheophyta</taxon>
        <taxon>Spermatophyta</taxon>
        <taxon>Magnoliopsida</taxon>
        <taxon>eudicotyledons</taxon>
        <taxon>Gunneridae</taxon>
        <taxon>Pentapetalae</taxon>
        <taxon>rosids</taxon>
        <taxon>malvids</taxon>
        <taxon>Myrtales</taxon>
        <taxon>Myrtaceae</taxon>
        <taxon>Myrtoideae</taxon>
        <taxon>Eucalypteae</taxon>
        <taxon>Eucalyptus</taxon>
    </lineage>
</organism>